<dbReference type="PANTHER" id="PTHR22642">
    <property type="entry name" value="IMIDAZOLONEPROPIONASE"/>
    <property type="match status" value="1"/>
</dbReference>
<dbReference type="Proteomes" id="UP001482520">
    <property type="component" value="Unassembled WGS sequence"/>
</dbReference>
<name>A0ABV1P129_9ACTN</name>
<evidence type="ECO:0000313" key="2">
    <source>
        <dbReference type="EMBL" id="MEQ7848427.1"/>
    </source>
</evidence>
<dbReference type="Gene3D" id="2.30.40.10">
    <property type="entry name" value="Urease, subunit C, domain 1"/>
    <property type="match status" value="1"/>
</dbReference>
<dbReference type="EMBL" id="JBEGDP010000017">
    <property type="protein sequence ID" value="MEQ7848427.1"/>
    <property type="molecule type" value="Genomic_DNA"/>
</dbReference>
<evidence type="ECO:0000259" key="1">
    <source>
        <dbReference type="Pfam" id="PF07969"/>
    </source>
</evidence>
<reference evidence="2 3" key="1">
    <citation type="submission" date="2024-02" db="EMBL/GenBank/DDBJ databases">
        <title>Full genome sequence of Nocardioides kribbensis.</title>
        <authorList>
            <person name="Poletto B.L."/>
            <person name="Silva G."/>
            <person name="Galante D."/>
            <person name="Campos K.R."/>
            <person name="Santos M.B.N."/>
            <person name="Sacchi C.T."/>
        </authorList>
    </citation>
    <scope>NUCLEOTIDE SEQUENCE [LARGE SCALE GENOMIC DNA]</scope>
    <source>
        <strain evidence="2 3">O4R</strain>
    </source>
</reference>
<dbReference type="InterPro" id="IPR013108">
    <property type="entry name" value="Amidohydro_3"/>
</dbReference>
<sequence>MSSLLVRNARIVPVRAADRGTDRAPDAPVDVLVEHGRVTAVGPRLSAPTTAYDEHREVDAAGRWVAPGLWDQHVHLAQWTLTSARLDLTGARSPEQATALVAERVREYPELPVIGWGHRSAGWDREVTVSELDAVTGDTPVVLISGDAHHAWLNTTALLHLALPVRDSVVREAEWFRAYARLSSLIGDDGTSPEAYRRTLDHAAALGIVGLVDYEFSGGAAEWAERWSHGCDLLRLRMSTYAEGLDDVIAMGLRTGDPLPGCDDRATMGPLKIISDGSLNTRTAWCCEPYGDAHRLEYPAGQPNLSGEELRELLARAHAHGLEVATHAIGDAACAEALEAYAVTGARGSIEHAQMVNRADVRRMAELGIRASVQPAHLLDDRDLTEKIWGERSARCFAYRWMLDDGVELALGSDAPVSPLDPWLAMAAAVHRSADEREAWHGEQALTPQEVLAASVDGQPTVGAGSRGDLVLLDRDPLAHSDSPAAAADLLRTMPVAATYVAGREVHSAL</sequence>
<dbReference type="Gene3D" id="3.10.310.70">
    <property type="match status" value="1"/>
</dbReference>
<dbReference type="SUPFAM" id="SSF51556">
    <property type="entry name" value="Metallo-dependent hydrolases"/>
    <property type="match status" value="1"/>
</dbReference>
<evidence type="ECO:0000313" key="3">
    <source>
        <dbReference type="Proteomes" id="UP001482520"/>
    </source>
</evidence>
<dbReference type="InterPro" id="IPR011059">
    <property type="entry name" value="Metal-dep_hydrolase_composite"/>
</dbReference>
<dbReference type="RefSeq" id="WP_349805044.1">
    <property type="nucleotide sequence ID" value="NZ_JBEGDP010000017.1"/>
</dbReference>
<proteinExistence type="predicted"/>
<comment type="caution">
    <text evidence="2">The sequence shown here is derived from an EMBL/GenBank/DDBJ whole genome shotgun (WGS) entry which is preliminary data.</text>
</comment>
<gene>
    <name evidence="2" type="ORF">V6R90_14175</name>
</gene>
<organism evidence="2 3">
    <name type="scientific">Nocardioides kribbensis</name>
    <dbReference type="NCBI Taxonomy" id="305517"/>
    <lineage>
        <taxon>Bacteria</taxon>
        <taxon>Bacillati</taxon>
        <taxon>Actinomycetota</taxon>
        <taxon>Actinomycetes</taxon>
        <taxon>Propionibacteriales</taxon>
        <taxon>Nocardioidaceae</taxon>
        <taxon>Nocardioides</taxon>
    </lineage>
</organism>
<dbReference type="SUPFAM" id="SSF51338">
    <property type="entry name" value="Composite domain of metallo-dependent hydrolases"/>
    <property type="match status" value="1"/>
</dbReference>
<dbReference type="Gene3D" id="3.20.20.140">
    <property type="entry name" value="Metal-dependent hydrolases"/>
    <property type="match status" value="1"/>
</dbReference>
<keyword evidence="3" id="KW-1185">Reference proteome</keyword>
<dbReference type="InterPro" id="IPR032466">
    <property type="entry name" value="Metal_Hydrolase"/>
</dbReference>
<dbReference type="PANTHER" id="PTHR22642:SF2">
    <property type="entry name" value="PROTEIN LONG AFTER FAR-RED 3"/>
    <property type="match status" value="1"/>
</dbReference>
<dbReference type="Pfam" id="PF07969">
    <property type="entry name" value="Amidohydro_3"/>
    <property type="match status" value="1"/>
</dbReference>
<feature type="domain" description="Amidohydrolase 3" evidence="1">
    <location>
        <begin position="56"/>
        <end position="507"/>
    </location>
</feature>
<protein>
    <submittedName>
        <fullName evidence="2">Amidohydrolase family protein</fullName>
    </submittedName>
</protein>
<accession>A0ABV1P129</accession>